<feature type="domain" description="Bacterial bifunctional deaminase-reductase C-terminal" evidence="1">
    <location>
        <begin position="2"/>
        <end position="165"/>
    </location>
</feature>
<dbReference type="SUPFAM" id="SSF53597">
    <property type="entry name" value="Dihydrofolate reductase-like"/>
    <property type="match status" value="1"/>
</dbReference>
<dbReference type="EMBL" id="QNRE01000002">
    <property type="protein sequence ID" value="RBO94480.1"/>
    <property type="molecule type" value="Genomic_DNA"/>
</dbReference>
<evidence type="ECO:0000313" key="2">
    <source>
        <dbReference type="EMBL" id="RBO94480.1"/>
    </source>
</evidence>
<dbReference type="STRING" id="1210090.GCA_001613185_06066"/>
<dbReference type="Pfam" id="PF01872">
    <property type="entry name" value="RibD_C"/>
    <property type="match status" value="1"/>
</dbReference>
<protein>
    <submittedName>
        <fullName evidence="2">Dihydrofolate reductase</fullName>
    </submittedName>
</protein>
<dbReference type="PANTHER" id="PTHR38011:SF11">
    <property type="entry name" value="2,5-DIAMINO-6-RIBOSYLAMINO-4(3H)-PYRIMIDINONE 5'-PHOSPHATE REDUCTASE"/>
    <property type="match status" value="1"/>
</dbReference>
<name>A0A366DWL0_9NOCA</name>
<dbReference type="InterPro" id="IPR024072">
    <property type="entry name" value="DHFR-like_dom_sf"/>
</dbReference>
<reference evidence="2 3" key="1">
    <citation type="submission" date="2018-06" db="EMBL/GenBank/DDBJ databases">
        <title>Genomic Encyclopedia of Type Strains, Phase IV (KMG-IV): sequencing the most valuable type-strain genomes for metagenomic binning, comparative biology and taxonomic classification.</title>
        <authorList>
            <person name="Goeker M."/>
        </authorList>
    </citation>
    <scope>NUCLEOTIDE SEQUENCE [LARGE SCALE GENOMIC DNA]</scope>
    <source>
        <strain evidence="2 3">DSM 44599</strain>
    </source>
</reference>
<keyword evidence="3" id="KW-1185">Reference proteome</keyword>
<proteinExistence type="predicted"/>
<dbReference type="Proteomes" id="UP000252586">
    <property type="component" value="Unassembled WGS sequence"/>
</dbReference>
<dbReference type="GO" id="GO:0008703">
    <property type="term" value="F:5-amino-6-(5-phosphoribosylamino)uracil reductase activity"/>
    <property type="evidence" value="ECO:0007669"/>
    <property type="project" value="InterPro"/>
</dbReference>
<evidence type="ECO:0000259" key="1">
    <source>
        <dbReference type="Pfam" id="PF01872"/>
    </source>
</evidence>
<comment type="caution">
    <text evidence="2">The sequence shown here is derived from an EMBL/GenBank/DDBJ whole genome shotgun (WGS) entry which is preliminary data.</text>
</comment>
<dbReference type="PANTHER" id="PTHR38011">
    <property type="entry name" value="DIHYDROFOLATE REDUCTASE FAMILY PROTEIN (AFU_ORTHOLOGUE AFUA_8G06820)"/>
    <property type="match status" value="1"/>
</dbReference>
<evidence type="ECO:0000313" key="3">
    <source>
        <dbReference type="Proteomes" id="UP000252586"/>
    </source>
</evidence>
<dbReference type="AlphaFoldDB" id="A0A366DWL0"/>
<dbReference type="GO" id="GO:0009231">
    <property type="term" value="P:riboflavin biosynthetic process"/>
    <property type="evidence" value="ECO:0007669"/>
    <property type="project" value="InterPro"/>
</dbReference>
<dbReference type="OrthoDB" id="7342392at2"/>
<accession>A0A366DWL0</accession>
<dbReference type="Gene3D" id="3.40.430.10">
    <property type="entry name" value="Dihydrofolate Reductase, subunit A"/>
    <property type="match status" value="1"/>
</dbReference>
<sequence length="188" mass="20091">MPMVIAQMMVTLDGYAAGPDGALDWVHTEDPELDDYLADVLTSVGAQVFGRTAYEGVAEYWTGDEAAFESSGDARLAPLVNGVPKIVVTSRPDRPLAWQPATAIGGDLADDVRRLKSEPGDPVIVFAGATTLNSFLRLGAVDELRLLVFPVFAGGGQRLFDLADTGPVELIDVRAFPASGVVLQRYRL</sequence>
<dbReference type="InterPro" id="IPR002734">
    <property type="entry name" value="RibDG_C"/>
</dbReference>
<gene>
    <name evidence="2" type="ORF">DFR74_102903</name>
</gene>
<dbReference type="InterPro" id="IPR050765">
    <property type="entry name" value="Riboflavin_Biosynth_HTPR"/>
</dbReference>
<organism evidence="2 3">
    <name type="scientific">Nocardia puris</name>
    <dbReference type="NCBI Taxonomy" id="208602"/>
    <lineage>
        <taxon>Bacteria</taxon>
        <taxon>Bacillati</taxon>
        <taxon>Actinomycetota</taxon>
        <taxon>Actinomycetes</taxon>
        <taxon>Mycobacteriales</taxon>
        <taxon>Nocardiaceae</taxon>
        <taxon>Nocardia</taxon>
    </lineage>
</organism>